<comment type="caution">
    <text evidence="2">The sequence shown here is derived from an EMBL/GenBank/DDBJ whole genome shotgun (WGS) entry which is preliminary data.</text>
</comment>
<evidence type="ECO:0000313" key="2">
    <source>
        <dbReference type="EMBL" id="KAF0441538.1"/>
    </source>
</evidence>
<gene>
    <name evidence="2" type="ORF">F8M41_003785</name>
</gene>
<dbReference type="AlphaFoldDB" id="A0A8H3XC41"/>
<dbReference type="OrthoDB" id="10564783at2759"/>
<evidence type="ECO:0000313" key="3">
    <source>
        <dbReference type="Proteomes" id="UP000439903"/>
    </source>
</evidence>
<keyword evidence="1" id="KW-0732">Signal</keyword>
<name>A0A8H3XC41_GIGMA</name>
<evidence type="ECO:0000256" key="1">
    <source>
        <dbReference type="SAM" id="SignalP"/>
    </source>
</evidence>
<protein>
    <submittedName>
        <fullName evidence="2">Uncharacterized protein</fullName>
    </submittedName>
</protein>
<dbReference type="Proteomes" id="UP000439903">
    <property type="component" value="Unassembled WGS sequence"/>
</dbReference>
<dbReference type="EMBL" id="WTPW01001338">
    <property type="protein sequence ID" value="KAF0441538.1"/>
    <property type="molecule type" value="Genomic_DNA"/>
</dbReference>
<sequence>MKSNLIFVAILIAIVALFAQFNAAQPLPTGMPSTNESPDTGFHQGFAKVYQSNSSPTTPIVPITSSTIPNASATSSTTTNASVAQNVPNVPAMPITPFTDFTNFHMMLHQYSAAQQYSAA</sequence>
<proteinExistence type="predicted"/>
<reference evidence="2 3" key="1">
    <citation type="journal article" date="2019" name="Environ. Microbiol.">
        <title>At the nexus of three kingdoms: the genome of the mycorrhizal fungus Gigaspora margarita provides insights into plant, endobacterial and fungal interactions.</title>
        <authorList>
            <person name="Venice F."/>
            <person name="Ghignone S."/>
            <person name="Salvioli di Fossalunga A."/>
            <person name="Amselem J."/>
            <person name="Novero M."/>
            <person name="Xianan X."/>
            <person name="Sedzielewska Toro K."/>
            <person name="Morin E."/>
            <person name="Lipzen A."/>
            <person name="Grigoriev I.V."/>
            <person name="Henrissat B."/>
            <person name="Martin F.M."/>
            <person name="Bonfante P."/>
        </authorList>
    </citation>
    <scope>NUCLEOTIDE SEQUENCE [LARGE SCALE GENOMIC DNA]</scope>
    <source>
        <strain evidence="2 3">BEG34</strain>
    </source>
</reference>
<feature type="chain" id="PRO_5034241899" evidence="1">
    <location>
        <begin position="25"/>
        <end position="120"/>
    </location>
</feature>
<feature type="signal peptide" evidence="1">
    <location>
        <begin position="1"/>
        <end position="24"/>
    </location>
</feature>
<organism evidence="2 3">
    <name type="scientific">Gigaspora margarita</name>
    <dbReference type="NCBI Taxonomy" id="4874"/>
    <lineage>
        <taxon>Eukaryota</taxon>
        <taxon>Fungi</taxon>
        <taxon>Fungi incertae sedis</taxon>
        <taxon>Mucoromycota</taxon>
        <taxon>Glomeromycotina</taxon>
        <taxon>Glomeromycetes</taxon>
        <taxon>Diversisporales</taxon>
        <taxon>Gigasporaceae</taxon>
        <taxon>Gigaspora</taxon>
    </lineage>
</organism>
<keyword evidence="3" id="KW-1185">Reference proteome</keyword>
<accession>A0A8H3XC41</accession>